<feature type="compositionally biased region" description="Low complexity" evidence="5">
    <location>
        <begin position="1696"/>
        <end position="1705"/>
    </location>
</feature>
<feature type="compositionally biased region" description="Low complexity" evidence="5">
    <location>
        <begin position="1261"/>
        <end position="1271"/>
    </location>
</feature>
<dbReference type="PANTHER" id="PTHR10841:SF17">
    <property type="entry name" value="SYNAPSIN"/>
    <property type="match status" value="1"/>
</dbReference>
<organism evidence="8 9">
    <name type="scientific">Thecamonas trahens ATCC 50062</name>
    <dbReference type="NCBI Taxonomy" id="461836"/>
    <lineage>
        <taxon>Eukaryota</taxon>
        <taxon>Apusozoa</taxon>
        <taxon>Apusomonadida</taxon>
        <taxon>Apusomonadidae</taxon>
        <taxon>Thecamonas</taxon>
    </lineage>
</organism>
<feature type="compositionally biased region" description="Gly residues" evidence="5">
    <location>
        <begin position="1030"/>
        <end position="1048"/>
    </location>
</feature>
<evidence type="ECO:0000259" key="7">
    <source>
        <dbReference type="Pfam" id="PF02750"/>
    </source>
</evidence>
<dbReference type="InterPro" id="IPR015943">
    <property type="entry name" value="WD40/YVTN_repeat-like_dom_sf"/>
</dbReference>
<evidence type="ECO:0000256" key="3">
    <source>
        <dbReference type="ARBA" id="ARBA00023018"/>
    </source>
</evidence>
<keyword evidence="2" id="KW-0597">Phosphoprotein</keyword>
<sequence>MAFLPTASHPTHLATLLSHHFLLVALPDSIRVYDLDTYALVSVYSLPSPLSVLATSPLRPLAFMVPDDGPAIYMLDLGAPAPQLETFDGGKRSVTALAVHASKPLLAAGDRKGVVRLYEYGSHTCRYAADEYAGDPVKKKLRSPVTALAFHPYKDILVVGSAGGRLAAWDVGGAAEAQLLAVRAALPPLATIRFHPLSPLVLTLSTAGDLAGWKLGLGRRDSRLKLVGLVQQAQLPFSPPSDFVMHRRFNYVAFCVPPPLAAPCAQAATPLRSSTGNLLPLSTPPQLAALVDGLYAAGGGSGGNELAGGLFSGGGSQGAPAIHGVVIHTLLDPLHPGGFLPVVAPYALPQAAAMYSDRWRLMAFHVLRCDNNPVRKIALDDNAKVVRVRRAVRHGKVAVVLATFPEADAPARHPPLPAFDHDPWAATMAHRLSHRSFAYISFHQADAQEARPRPGRDVVFVGEGGDAMLVLGPHGKSATVAATADETQLAAFALDNVWHRVFATPLRGARVVLYYDIVARLLVPSANIDSLVHPPNAYMPSSALPLPLGPVRDPHASLPAPSPAAPHIRLPPQTVVSDVVWDTSGQLGAVVTPSLLLVVDSTLAVLTSYASSRASELVPFFLSAVWLAGTLLYSTPVGVGYLTPGGYAGRVCSLDLVDVVLVAGLPDRLVYAHRVKKRVTVGYHAVGMLEPRLAGKLYGSAGSGAVSASALLELMESYDGLRVSRSFIDKLRSGATAVERELALALLLARIGASSDCGQDELVAVALELAGELGAFGPASQLVKSVQASGGGDGAHGALCRLGSAAATAGALSLAHLCYVVAGEWWAEWLLRVEAGEKVPPRPKAPGSLPAVQLANLAPPRTSALGLAPESVARTTRVSVAIADDGSVGSGRHGMPSAGSPLPLGSPGAAASPRGTVSSFGGSSFRDLLAAHSPPPQTTSVPPAAAAPVIAEQTIMSELDALELDSLEVWVASRGGEIDRRGEGIGGLEFDRDSAATSSVLHSMGSAASVSGFGGAYAARMEVSDDDLGCGSGGSGAGGSGSGSGSGSREGYHYDEAGRLVDAEGYVVRPAAPVTADLAGEGSDASASSSSSGFGARPAAIRVRIRTQEEMAAAAAAAAADVAAIPKLGELGVGARRRARRRARRGRDSWSSSSDGGEPEPQPVERPATAVPAGIPKLGELSVGGQRRARRRARRARDSWSSSSDGRQECGDVDAGASAATTGSVPTTTPPPSVAPVSTATPPATPPRMQPPGPRPPSPSPSVASSLSMMSTVSSDMSEAARLLRAAMRALESGSLSKCQKAAVAALSAARERKQARVCAGYVVAARLLKALKRVERDGKAGEAAALAARLAALPLHRKHRAVMRELASARDGAVAPHGMSVDDLAGAVAPSADVAECSWCGVRTARPNDRNLLYGLISAGISATNSLHSAYAALHRPVVHGELRKLHRQLADTPHGFPLIAQAYYPNAAAMIVTPDLPVVAKLGHAHAGYGKMRFTDAESLDDFKGVMAITPHYCTVEPYIEWDHDLRIQKIGECYRVFKRVSPRWKGNVGNAGVVEEIELTPQFKAWIDAASGVLGGLDICALDLLHSSTDDSYHILELNDTAIGLVNAVALDDMAAIRDVVLRNMTATLVLPTAYPLPPADPDASAVAALTASLDARTQQLVALAAELELAKAQLGLGRQAPIPRSAPPQPRAPAAASTSTRSHPRHDGRAARRPRGHISRTTACYLLIFFLLLAAVSAFFSIRRDRQRQLAALATAAEALSDVPNDRVDL</sequence>
<gene>
    <name evidence="8" type="ORF">AMSG_08110</name>
</gene>
<protein>
    <submittedName>
        <fullName evidence="8">Synapsin short isoform</fullName>
    </submittedName>
</protein>
<evidence type="ECO:0000256" key="1">
    <source>
        <dbReference type="ARBA" id="ARBA00008243"/>
    </source>
</evidence>
<reference evidence="8 9" key="1">
    <citation type="submission" date="2010-05" db="EMBL/GenBank/DDBJ databases">
        <title>The Genome Sequence of Thecamonas trahens ATCC 50062.</title>
        <authorList>
            <consortium name="The Broad Institute Genome Sequencing Platform"/>
            <person name="Russ C."/>
            <person name="Cuomo C."/>
            <person name="Shea T."/>
            <person name="Young S.K."/>
            <person name="Zeng Q."/>
            <person name="Koehrsen M."/>
            <person name="Haas B."/>
            <person name="Borodovsky M."/>
            <person name="Guigo R."/>
            <person name="Alvarado L."/>
            <person name="Berlin A."/>
            <person name="Bochicchio J."/>
            <person name="Borenstein D."/>
            <person name="Chapman S."/>
            <person name="Chen Z."/>
            <person name="Freedman E."/>
            <person name="Gellesch M."/>
            <person name="Goldberg J."/>
            <person name="Griggs A."/>
            <person name="Gujja S."/>
            <person name="Heilman E."/>
            <person name="Heiman D."/>
            <person name="Hepburn T."/>
            <person name="Howarth C."/>
            <person name="Jen D."/>
            <person name="Larson L."/>
            <person name="Mehta T."/>
            <person name="Park D."/>
            <person name="Pearson M."/>
            <person name="Roberts A."/>
            <person name="Saif S."/>
            <person name="Shenoy N."/>
            <person name="Sisk P."/>
            <person name="Stolte C."/>
            <person name="Sykes S."/>
            <person name="Thomson T."/>
            <person name="Walk T."/>
            <person name="White J."/>
            <person name="Yandava C."/>
            <person name="Burger G."/>
            <person name="Gray M.W."/>
            <person name="Holland P.W.H."/>
            <person name="King N."/>
            <person name="Lang F.B.F."/>
            <person name="Roger A.J."/>
            <person name="Ruiz-Trillo I."/>
            <person name="Lander E."/>
            <person name="Nusbaum C."/>
        </authorList>
    </citation>
    <scope>NUCLEOTIDE SEQUENCE [LARGE SCALE GENOMIC DNA]</scope>
    <source>
        <strain evidence="8 9">ATCC 50062</strain>
    </source>
</reference>
<feature type="region of interest" description="Disordered" evidence="5">
    <location>
        <begin position="1683"/>
        <end position="1719"/>
    </location>
</feature>
<evidence type="ECO:0000256" key="2">
    <source>
        <dbReference type="ARBA" id="ARBA00022553"/>
    </source>
</evidence>
<dbReference type="STRING" id="461836.A0A0L0DJF8"/>
<dbReference type="SUPFAM" id="SSF56059">
    <property type="entry name" value="Glutathione synthetase ATP-binding domain-like"/>
    <property type="match status" value="1"/>
</dbReference>
<feature type="compositionally biased region" description="Pro residues" evidence="5">
    <location>
        <begin position="1243"/>
        <end position="1260"/>
    </location>
</feature>
<dbReference type="PRINTS" id="PR01368">
    <property type="entry name" value="SYNAPSIN"/>
</dbReference>
<dbReference type="GO" id="GO:0005524">
    <property type="term" value="F:ATP binding"/>
    <property type="evidence" value="ECO:0007669"/>
    <property type="project" value="InterPro"/>
</dbReference>
<feature type="transmembrane region" description="Helical" evidence="6">
    <location>
        <begin position="1729"/>
        <end position="1746"/>
    </location>
</feature>
<dbReference type="InterPro" id="IPR020898">
    <property type="entry name" value="Synapsin_ATP-bd_dom"/>
</dbReference>
<feature type="region of interest" description="Disordered" evidence="5">
    <location>
        <begin position="1030"/>
        <end position="1051"/>
    </location>
</feature>
<keyword evidence="6" id="KW-0812">Transmembrane</keyword>
<dbReference type="PANTHER" id="PTHR10841">
    <property type="entry name" value="SYNAPSIN"/>
    <property type="match status" value="1"/>
</dbReference>
<feature type="region of interest" description="Disordered" evidence="5">
    <location>
        <begin position="885"/>
        <end position="917"/>
    </location>
</feature>
<evidence type="ECO:0000256" key="4">
    <source>
        <dbReference type="ARBA" id="ARBA00034103"/>
    </source>
</evidence>
<dbReference type="InterPro" id="IPR036322">
    <property type="entry name" value="WD40_repeat_dom_sf"/>
</dbReference>
<dbReference type="Pfam" id="PF02750">
    <property type="entry name" value="Synapsin_C"/>
    <property type="match status" value="1"/>
</dbReference>
<feature type="compositionally biased region" description="Low complexity" evidence="5">
    <location>
        <begin position="1215"/>
        <end position="1227"/>
    </location>
</feature>
<accession>A0A0L0DJF8</accession>
<feature type="compositionally biased region" description="Basic residues" evidence="5">
    <location>
        <begin position="1136"/>
        <end position="1145"/>
    </location>
</feature>
<comment type="similarity">
    <text evidence="1">Belongs to the synapsin family.</text>
</comment>
<evidence type="ECO:0000313" key="8">
    <source>
        <dbReference type="EMBL" id="KNC52544.1"/>
    </source>
</evidence>
<dbReference type="eggNOG" id="KOG3895">
    <property type="taxonomic scope" value="Eukaryota"/>
</dbReference>
<dbReference type="Gene3D" id="3.30.1490.20">
    <property type="entry name" value="ATP-grasp fold, A domain"/>
    <property type="match status" value="1"/>
</dbReference>
<dbReference type="InterPro" id="IPR013815">
    <property type="entry name" value="ATP_grasp_subdomain_1"/>
</dbReference>
<dbReference type="Gene3D" id="3.30.470.20">
    <property type="entry name" value="ATP-grasp fold, B domain"/>
    <property type="match status" value="1"/>
</dbReference>
<keyword evidence="3" id="KW-0770">Synapse</keyword>
<proteinExistence type="inferred from homology"/>
<dbReference type="Proteomes" id="UP000054408">
    <property type="component" value="Unassembled WGS sequence"/>
</dbReference>
<evidence type="ECO:0000256" key="5">
    <source>
        <dbReference type="SAM" id="MobiDB-lite"/>
    </source>
</evidence>
<keyword evidence="6" id="KW-0472">Membrane</keyword>
<keyword evidence="9" id="KW-1185">Reference proteome</keyword>
<dbReference type="SUPFAM" id="SSF50978">
    <property type="entry name" value="WD40 repeat-like"/>
    <property type="match status" value="1"/>
</dbReference>
<dbReference type="EMBL" id="GL349473">
    <property type="protein sequence ID" value="KNC52544.1"/>
    <property type="molecule type" value="Genomic_DNA"/>
</dbReference>
<evidence type="ECO:0000313" key="9">
    <source>
        <dbReference type="Proteomes" id="UP000054408"/>
    </source>
</evidence>
<name>A0A0L0DJF8_THETB</name>
<keyword evidence="6" id="KW-1133">Transmembrane helix</keyword>
<dbReference type="OrthoDB" id="10249572at2759"/>
<feature type="region of interest" description="Disordered" evidence="5">
    <location>
        <begin position="1136"/>
        <end position="1271"/>
    </location>
</feature>
<comment type="subcellular location">
    <subcellularLocation>
        <location evidence="4">Synapse</location>
    </subcellularLocation>
</comment>
<dbReference type="Gene3D" id="2.130.10.10">
    <property type="entry name" value="YVTN repeat-like/Quinoprotein amine dehydrogenase"/>
    <property type="match status" value="1"/>
</dbReference>
<dbReference type="GeneID" id="25566874"/>
<feature type="domain" description="Synapsin ATP-binding" evidence="7">
    <location>
        <begin position="1426"/>
        <end position="1629"/>
    </location>
</feature>
<dbReference type="RefSeq" id="XP_013755335.1">
    <property type="nucleotide sequence ID" value="XM_013899881.1"/>
</dbReference>
<dbReference type="InterPro" id="IPR001359">
    <property type="entry name" value="Synapsin"/>
</dbReference>
<dbReference type="InterPro" id="IPR001680">
    <property type="entry name" value="WD40_rpt"/>
</dbReference>
<feature type="compositionally biased region" description="Low complexity" evidence="5">
    <location>
        <begin position="896"/>
        <end position="913"/>
    </location>
</feature>
<dbReference type="Pfam" id="PF00400">
    <property type="entry name" value="WD40"/>
    <property type="match status" value="1"/>
</dbReference>
<evidence type="ECO:0000256" key="6">
    <source>
        <dbReference type="SAM" id="Phobius"/>
    </source>
</evidence>
<dbReference type="SMART" id="SM00320">
    <property type="entry name" value="WD40"/>
    <property type="match status" value="2"/>
</dbReference>